<reference evidence="1" key="1">
    <citation type="journal article" date="2019" name="Sci. Rep.">
        <title>Draft genome of Tanacetum cinerariifolium, the natural source of mosquito coil.</title>
        <authorList>
            <person name="Yamashiro T."/>
            <person name="Shiraishi A."/>
            <person name="Satake H."/>
            <person name="Nakayama K."/>
        </authorList>
    </citation>
    <scope>NUCLEOTIDE SEQUENCE</scope>
</reference>
<organism evidence="1">
    <name type="scientific">Tanacetum cinerariifolium</name>
    <name type="common">Dalmatian daisy</name>
    <name type="synonym">Chrysanthemum cinerariifolium</name>
    <dbReference type="NCBI Taxonomy" id="118510"/>
    <lineage>
        <taxon>Eukaryota</taxon>
        <taxon>Viridiplantae</taxon>
        <taxon>Streptophyta</taxon>
        <taxon>Embryophyta</taxon>
        <taxon>Tracheophyta</taxon>
        <taxon>Spermatophyta</taxon>
        <taxon>Magnoliopsida</taxon>
        <taxon>eudicotyledons</taxon>
        <taxon>Gunneridae</taxon>
        <taxon>Pentapetalae</taxon>
        <taxon>asterids</taxon>
        <taxon>campanulids</taxon>
        <taxon>Asterales</taxon>
        <taxon>Asteraceae</taxon>
        <taxon>Asteroideae</taxon>
        <taxon>Anthemideae</taxon>
        <taxon>Anthemidinae</taxon>
        <taxon>Tanacetum</taxon>
    </lineage>
</organism>
<comment type="caution">
    <text evidence="1">The sequence shown here is derived from an EMBL/GenBank/DDBJ whole genome shotgun (WGS) entry which is preliminary data.</text>
</comment>
<name>A0A699KVG4_TANCI</name>
<gene>
    <name evidence="1" type="ORF">Tci_685416</name>
</gene>
<dbReference type="AlphaFoldDB" id="A0A699KVG4"/>
<sequence length="60" mass="6923">GDEVVGDDDVMEMVVGMTMVRREMVRWRQLEVVCIGCGGQKSRRRLKTALENKRERSGRL</sequence>
<proteinExistence type="predicted"/>
<accession>A0A699KVG4</accession>
<dbReference type="EMBL" id="BKCJ010559494">
    <property type="protein sequence ID" value="GFB13445.1"/>
    <property type="molecule type" value="Genomic_DNA"/>
</dbReference>
<evidence type="ECO:0000313" key="1">
    <source>
        <dbReference type="EMBL" id="GFB13445.1"/>
    </source>
</evidence>
<protein>
    <submittedName>
        <fullName evidence="1">Uncharacterized protein</fullName>
    </submittedName>
</protein>
<feature type="non-terminal residue" evidence="1">
    <location>
        <position position="1"/>
    </location>
</feature>